<organism evidence="2">
    <name type="scientific">Octopus bimaculoides</name>
    <name type="common">California two-spotted octopus</name>
    <dbReference type="NCBI Taxonomy" id="37653"/>
    <lineage>
        <taxon>Eukaryota</taxon>
        <taxon>Metazoa</taxon>
        <taxon>Spiralia</taxon>
        <taxon>Lophotrochozoa</taxon>
        <taxon>Mollusca</taxon>
        <taxon>Cephalopoda</taxon>
        <taxon>Coleoidea</taxon>
        <taxon>Octopodiformes</taxon>
        <taxon>Octopoda</taxon>
        <taxon>Incirrata</taxon>
        <taxon>Octopodidae</taxon>
        <taxon>Octopus</taxon>
    </lineage>
</organism>
<evidence type="ECO:0000313" key="2">
    <source>
        <dbReference type="EMBL" id="KOF87039.1"/>
    </source>
</evidence>
<gene>
    <name evidence="2" type="ORF">OCBIM_22017570mg</name>
</gene>
<evidence type="ECO:0000256" key="1">
    <source>
        <dbReference type="SAM" id="MobiDB-lite"/>
    </source>
</evidence>
<sequence>MAERGRISPIEAVFWYNMSPRAIFRYEWRHPCIASMRLRGEEEHAFVQIGEEVWVKPPNARCTSQWGRGTITSINSKNNVSVDGMPRHVLDVRKIVSASEDGTSCSGQDDEDSSSRQDDEGSAPGTQASPGVAQRPQRERYPPPWLADYETN</sequence>
<reference evidence="2" key="1">
    <citation type="submission" date="2015-07" db="EMBL/GenBank/DDBJ databases">
        <title>MeaNS - Measles Nucleotide Surveillance Program.</title>
        <authorList>
            <person name="Tran T."/>
            <person name="Druce J."/>
        </authorList>
    </citation>
    <scope>NUCLEOTIDE SEQUENCE</scope>
    <source>
        <strain evidence="2">UCB-OBI-ISO-001</strain>
        <tissue evidence="2">Gonad</tissue>
    </source>
</reference>
<feature type="region of interest" description="Disordered" evidence="1">
    <location>
        <begin position="96"/>
        <end position="152"/>
    </location>
</feature>
<dbReference type="EMBL" id="KQ418506">
    <property type="protein sequence ID" value="KOF87039.1"/>
    <property type="molecule type" value="Genomic_DNA"/>
</dbReference>
<proteinExistence type="predicted"/>
<accession>A0A0L8HD67</accession>
<dbReference type="AlphaFoldDB" id="A0A0L8HD67"/>
<name>A0A0L8HD67_OCTBM</name>
<protein>
    <submittedName>
        <fullName evidence="2">Uncharacterized protein</fullName>
    </submittedName>
</protein>